<dbReference type="STRING" id="84035.SAMN05660742_10127"/>
<dbReference type="PANTHER" id="PTHR32322">
    <property type="entry name" value="INNER MEMBRANE TRANSPORTER"/>
    <property type="match status" value="1"/>
</dbReference>
<feature type="domain" description="EamA" evidence="8">
    <location>
        <begin position="155"/>
        <end position="289"/>
    </location>
</feature>
<keyword evidence="4 7" id="KW-0812">Transmembrane</keyword>
<dbReference type="Pfam" id="PF00892">
    <property type="entry name" value="EamA"/>
    <property type="match status" value="2"/>
</dbReference>
<evidence type="ECO:0000256" key="1">
    <source>
        <dbReference type="ARBA" id="ARBA00004651"/>
    </source>
</evidence>
<proteinExistence type="inferred from homology"/>
<dbReference type="RefSeq" id="WP_091828295.1">
    <property type="nucleotide sequence ID" value="NZ_FNZK01000001.1"/>
</dbReference>
<feature type="transmembrane region" description="Helical" evidence="7">
    <location>
        <begin position="129"/>
        <end position="150"/>
    </location>
</feature>
<sequence length="308" mass="33871">MENKNKTYFLLVIATAFWGIQPLCIKLLVTKWTPVTITCARYFVISGILFFILYLRKDKGLFPPQKCLFPLILMGIMGIAINNIAQFTGLQYSTIINCTLISATSPAITAFLSAICIKERLNGIQWMGIGISFAGVLCIISHGSLTFILHSEFNRGDILFFICQLSWTLYSIIGLKVMHQISALAATAWAGFFGATFTALYGLIVEEVHFLPLFVPAVAAFMYTVICGGVLAMLFWNMGVKDAGPSLTAIFQNITPVVGVIGGTIFFNEIIGRADIVGAIGIFAGVYLTMHSNKVQEYLARCWLKKSI</sequence>
<feature type="transmembrane region" description="Helical" evidence="7">
    <location>
        <begin position="182"/>
        <end position="204"/>
    </location>
</feature>
<feature type="transmembrane region" description="Helical" evidence="7">
    <location>
        <begin position="67"/>
        <end position="88"/>
    </location>
</feature>
<keyword evidence="3" id="KW-1003">Cell membrane</keyword>
<dbReference type="EMBL" id="FNZK01000001">
    <property type="protein sequence ID" value="SEI78131.1"/>
    <property type="molecule type" value="Genomic_DNA"/>
</dbReference>
<dbReference type="InterPro" id="IPR000620">
    <property type="entry name" value="EamA_dom"/>
</dbReference>
<feature type="transmembrane region" description="Helical" evidence="7">
    <location>
        <begin position="7"/>
        <end position="29"/>
    </location>
</feature>
<reference evidence="9 10" key="1">
    <citation type="submission" date="2016-10" db="EMBL/GenBank/DDBJ databases">
        <authorList>
            <person name="de Groot N.N."/>
        </authorList>
    </citation>
    <scope>NUCLEOTIDE SEQUENCE [LARGE SCALE GENOMIC DNA]</scope>
    <source>
        <strain evidence="9 10">DSM 2179</strain>
    </source>
</reference>
<feature type="transmembrane region" description="Helical" evidence="7">
    <location>
        <begin position="156"/>
        <end position="175"/>
    </location>
</feature>
<dbReference type="InterPro" id="IPR037185">
    <property type="entry name" value="EmrE-like"/>
</dbReference>
<evidence type="ECO:0000313" key="9">
    <source>
        <dbReference type="EMBL" id="SEI78131.1"/>
    </source>
</evidence>
<name>A0A1H6TDQ8_9FIRM</name>
<feature type="transmembrane region" description="Helical" evidence="7">
    <location>
        <begin position="247"/>
        <end position="267"/>
    </location>
</feature>
<evidence type="ECO:0000256" key="6">
    <source>
        <dbReference type="ARBA" id="ARBA00023136"/>
    </source>
</evidence>
<dbReference type="PANTHER" id="PTHR32322:SF18">
    <property type="entry name" value="S-ADENOSYLMETHIONINE_S-ADENOSYLHOMOCYSTEINE TRANSPORTER"/>
    <property type="match status" value="1"/>
</dbReference>
<dbReference type="AlphaFoldDB" id="A0A1H6TDQ8"/>
<feature type="transmembrane region" description="Helical" evidence="7">
    <location>
        <begin position="94"/>
        <end position="117"/>
    </location>
</feature>
<feature type="transmembrane region" description="Helical" evidence="7">
    <location>
        <begin position="273"/>
        <end position="290"/>
    </location>
</feature>
<evidence type="ECO:0000259" key="8">
    <source>
        <dbReference type="Pfam" id="PF00892"/>
    </source>
</evidence>
<gene>
    <name evidence="9" type="ORF">SAMN05660742_10127</name>
</gene>
<feature type="transmembrane region" description="Helical" evidence="7">
    <location>
        <begin position="210"/>
        <end position="235"/>
    </location>
</feature>
<feature type="transmembrane region" description="Helical" evidence="7">
    <location>
        <begin position="35"/>
        <end position="55"/>
    </location>
</feature>
<organism evidence="9 10">
    <name type="scientific">Propionispira arboris</name>
    <dbReference type="NCBI Taxonomy" id="84035"/>
    <lineage>
        <taxon>Bacteria</taxon>
        <taxon>Bacillati</taxon>
        <taxon>Bacillota</taxon>
        <taxon>Negativicutes</taxon>
        <taxon>Selenomonadales</taxon>
        <taxon>Selenomonadaceae</taxon>
        <taxon>Propionispira</taxon>
    </lineage>
</organism>
<evidence type="ECO:0000256" key="4">
    <source>
        <dbReference type="ARBA" id="ARBA00022692"/>
    </source>
</evidence>
<dbReference type="SUPFAM" id="SSF103481">
    <property type="entry name" value="Multidrug resistance efflux transporter EmrE"/>
    <property type="match status" value="2"/>
</dbReference>
<dbReference type="Proteomes" id="UP000199662">
    <property type="component" value="Unassembled WGS sequence"/>
</dbReference>
<evidence type="ECO:0000256" key="7">
    <source>
        <dbReference type="SAM" id="Phobius"/>
    </source>
</evidence>
<keyword evidence="5 7" id="KW-1133">Transmembrane helix</keyword>
<protein>
    <submittedName>
        <fullName evidence="9">Permease of the drug/metabolite transporter (DMT) superfamily</fullName>
    </submittedName>
</protein>
<keyword evidence="10" id="KW-1185">Reference proteome</keyword>
<keyword evidence="6 7" id="KW-0472">Membrane</keyword>
<dbReference type="GO" id="GO:0005886">
    <property type="term" value="C:plasma membrane"/>
    <property type="evidence" value="ECO:0007669"/>
    <property type="project" value="UniProtKB-SubCell"/>
</dbReference>
<evidence type="ECO:0000256" key="5">
    <source>
        <dbReference type="ARBA" id="ARBA00022989"/>
    </source>
</evidence>
<dbReference type="InterPro" id="IPR050638">
    <property type="entry name" value="AA-Vitamin_Transporters"/>
</dbReference>
<evidence type="ECO:0000313" key="10">
    <source>
        <dbReference type="Proteomes" id="UP000199662"/>
    </source>
</evidence>
<evidence type="ECO:0000256" key="3">
    <source>
        <dbReference type="ARBA" id="ARBA00022475"/>
    </source>
</evidence>
<evidence type="ECO:0000256" key="2">
    <source>
        <dbReference type="ARBA" id="ARBA00007362"/>
    </source>
</evidence>
<comment type="similarity">
    <text evidence="2">Belongs to the EamA transporter family.</text>
</comment>
<accession>A0A1H6TDQ8</accession>
<feature type="domain" description="EamA" evidence="8">
    <location>
        <begin position="7"/>
        <end position="140"/>
    </location>
</feature>
<comment type="subcellular location">
    <subcellularLocation>
        <location evidence="1">Cell membrane</location>
        <topology evidence="1">Multi-pass membrane protein</topology>
    </subcellularLocation>
</comment>